<reference evidence="2" key="1">
    <citation type="submission" date="2014-09" db="EMBL/GenBank/DDBJ databases">
        <authorList>
            <person name="Mudge J."/>
            <person name="Ramaraj T."/>
            <person name="Lindquist I.E."/>
            <person name="Bharti A.K."/>
            <person name="Sundararajan A."/>
            <person name="Cameron C.T."/>
            <person name="Woodward J.E."/>
            <person name="May G.D."/>
            <person name="Brubaker C."/>
            <person name="Broadhvest J."/>
            <person name="Wilkins T.A."/>
        </authorList>
    </citation>
    <scope>NUCLEOTIDE SEQUENCE</scope>
    <source>
        <strain evidence="2">cv. AKA8401</strain>
    </source>
</reference>
<sequence>MSDTREICTLSATYVAKATQVSYHLVACSRATNGPAHTSCQSICSYAVLLTQAVKYPQHMPVYSAIAINGRAHTSSQSSIHNICRYTQPPVGCTGLSS</sequence>
<dbReference type="Proteomes" id="UP000032142">
    <property type="component" value="Unassembled WGS sequence"/>
</dbReference>
<evidence type="ECO:0000313" key="2">
    <source>
        <dbReference type="Proteomes" id="UP000032142"/>
    </source>
</evidence>
<keyword evidence="1" id="KW-0804">Transcription</keyword>
<dbReference type="EMBL" id="KN415582">
    <property type="protein sequence ID" value="KHG20389.1"/>
    <property type="molecule type" value="Genomic_DNA"/>
</dbReference>
<evidence type="ECO:0000313" key="1">
    <source>
        <dbReference type="EMBL" id="KHG20389.1"/>
    </source>
</evidence>
<gene>
    <name evidence="1" type="ORF">F383_25122</name>
</gene>
<keyword evidence="1" id="KW-0240">DNA-directed RNA polymerase</keyword>
<name>A0A0B0P8F4_GOSAR</name>
<organism evidence="1 2">
    <name type="scientific">Gossypium arboreum</name>
    <name type="common">Tree cotton</name>
    <name type="synonym">Gossypium nanking</name>
    <dbReference type="NCBI Taxonomy" id="29729"/>
    <lineage>
        <taxon>Eukaryota</taxon>
        <taxon>Viridiplantae</taxon>
        <taxon>Streptophyta</taxon>
        <taxon>Embryophyta</taxon>
        <taxon>Tracheophyta</taxon>
        <taxon>Spermatophyta</taxon>
        <taxon>Magnoliopsida</taxon>
        <taxon>eudicotyledons</taxon>
        <taxon>Gunneridae</taxon>
        <taxon>Pentapetalae</taxon>
        <taxon>rosids</taxon>
        <taxon>malvids</taxon>
        <taxon>Malvales</taxon>
        <taxon>Malvaceae</taxon>
        <taxon>Malvoideae</taxon>
        <taxon>Gossypium</taxon>
    </lineage>
</organism>
<dbReference type="AlphaFoldDB" id="A0A0B0P8F4"/>
<dbReference type="GO" id="GO:0000428">
    <property type="term" value="C:DNA-directed RNA polymerase complex"/>
    <property type="evidence" value="ECO:0007669"/>
    <property type="project" value="UniProtKB-KW"/>
</dbReference>
<keyword evidence="2" id="KW-1185">Reference proteome</keyword>
<protein>
    <submittedName>
        <fullName evidence="1">DNA-directed RNA polymerase subunit beta</fullName>
    </submittedName>
</protein>
<proteinExistence type="predicted"/>
<accession>A0A0B0P8F4</accession>